<accession>A0ABM6JLJ8</accession>
<gene>
    <name evidence="1" type="ORF">SJ2017_2357</name>
</gene>
<dbReference type="RefSeq" id="WP_244899683.1">
    <property type="nucleotide sequence ID" value="NZ_CP020472.1"/>
</dbReference>
<name>A0ABM6JLJ8_9GAMM</name>
<reference evidence="1 2" key="1">
    <citation type="submission" date="2017-03" db="EMBL/GenBank/DDBJ databases">
        <title>Genome sequencing of Shewanella japonica KCTC 22435.</title>
        <authorList>
            <person name="Kim K.M."/>
        </authorList>
    </citation>
    <scope>NUCLEOTIDE SEQUENCE [LARGE SCALE GENOMIC DNA]</scope>
    <source>
        <strain evidence="1 2">KCTC 22435</strain>
    </source>
</reference>
<dbReference type="Proteomes" id="UP000191820">
    <property type="component" value="Chromosome"/>
</dbReference>
<proteinExistence type="predicted"/>
<evidence type="ECO:0000313" key="1">
    <source>
        <dbReference type="EMBL" id="ARD22647.1"/>
    </source>
</evidence>
<organism evidence="1 2">
    <name type="scientific">Shewanella japonica</name>
    <dbReference type="NCBI Taxonomy" id="93973"/>
    <lineage>
        <taxon>Bacteria</taxon>
        <taxon>Pseudomonadati</taxon>
        <taxon>Pseudomonadota</taxon>
        <taxon>Gammaproteobacteria</taxon>
        <taxon>Alteromonadales</taxon>
        <taxon>Shewanellaceae</taxon>
        <taxon>Shewanella</taxon>
    </lineage>
</organism>
<protein>
    <submittedName>
        <fullName evidence="1">Uncharacterized protein</fullName>
    </submittedName>
</protein>
<dbReference type="EMBL" id="CP020472">
    <property type="protein sequence ID" value="ARD22647.1"/>
    <property type="molecule type" value="Genomic_DNA"/>
</dbReference>
<sequence length="213" mass="24598">MNHLPPLVDIPFDLRHQCWFCAEPCNDVFSYYAKPSTPHPSLTLPACTECSRLAKKHLLTSIWDCRDAVKDDLMKIYHKDLAIGINWTEEELAESGFDCRILSGFKESAWMMYQIAKGRINAKGWPLVLNGIDIEQGYQPQFEFDGLSFNSLNKAITHYCDTLSLNKHLLCELLNIVGKEKFAYAIRLCRMNIGITREHQKLLLQQVKEEFEQ</sequence>
<evidence type="ECO:0000313" key="2">
    <source>
        <dbReference type="Proteomes" id="UP000191820"/>
    </source>
</evidence>
<keyword evidence="2" id="KW-1185">Reference proteome</keyword>